<proteinExistence type="predicted"/>
<protein>
    <submittedName>
        <fullName evidence="1">Uncharacterized protein</fullName>
    </submittedName>
</protein>
<evidence type="ECO:0000313" key="1">
    <source>
        <dbReference type="EMBL" id="WLJ25642.1"/>
    </source>
</evidence>
<name>A0AA50ACZ1_9VIRU</name>
<organism evidence="1">
    <name type="scientific">Corynebacterium phage HS03</name>
    <dbReference type="NCBI Taxonomy" id="3056390"/>
    <lineage>
        <taxon>Viruses</taxon>
    </lineage>
</organism>
<sequence length="48" mass="5083">MPTGHSNVHTGVSYPVSTNRHGEVVFQGEVNAGVVFVGLARLCCTIIK</sequence>
<dbReference type="EMBL" id="OQ890313">
    <property type="protein sequence ID" value="WLJ25642.1"/>
    <property type="molecule type" value="Genomic_DNA"/>
</dbReference>
<accession>A0AA50ACZ1</accession>
<reference evidence="1" key="1">
    <citation type="submission" date="2023-04" db="EMBL/GenBank/DDBJ databases">
        <title>The human skin virome in hidradenitis suppurativa patients.</title>
        <authorList>
            <person name="Jansen D."/>
        </authorList>
    </citation>
    <scope>NUCLEOTIDE SEQUENCE</scope>
    <source>
        <strain evidence="1">VC1_JansenPhageC</strain>
    </source>
</reference>